<dbReference type="PANTHER" id="PTHR37464:SF1">
    <property type="entry name" value="BLL2463 PROTEIN"/>
    <property type="match status" value="1"/>
</dbReference>
<dbReference type="AlphaFoldDB" id="A0A154VAB8"/>
<feature type="transmembrane region" description="Helical" evidence="1">
    <location>
        <begin position="619"/>
        <end position="638"/>
    </location>
</feature>
<dbReference type="RefSeq" id="WP_067560176.1">
    <property type="nucleotide sequence ID" value="NZ_LPXN01000171.1"/>
</dbReference>
<dbReference type="InterPro" id="IPR024163">
    <property type="entry name" value="Aerotolerance_reg_N"/>
</dbReference>
<evidence type="ECO:0008006" key="6">
    <source>
        <dbReference type="Google" id="ProtNLM"/>
    </source>
</evidence>
<gene>
    <name evidence="4" type="ORF">AUP43_03755</name>
</gene>
<evidence type="ECO:0000259" key="2">
    <source>
        <dbReference type="Pfam" id="PF07584"/>
    </source>
</evidence>
<dbReference type="Gene3D" id="3.40.50.12140">
    <property type="entry name" value="Domain of unknown function DUF4159"/>
    <property type="match status" value="1"/>
</dbReference>
<feature type="transmembrane region" description="Helical" evidence="1">
    <location>
        <begin position="7"/>
        <end position="28"/>
    </location>
</feature>
<sequence>MMSLGPLAFATPWVLLALAVLPVLIWLLRVVPPAPKRLSFPAIRLLYDLKPRDETSATTPWWLILLRVLLAALVILALAHPLLNPRAQLVGGGPMVLVIDDGWAAGHDWQARQEAADELLAQADRTNRPVILLTTAPNRDGAPGTLNRLRAEEARSQVQALLPKPWPADRQALADWLESQTLPSSAESFWLSDGLDGPGVAALATRLQRLGALTVLEPEGGSLPRLAFPPESGVDGLTATVARAPGIGPSSLWLRAVAADGRILAREQVDFPVGEVAAQKRIVLPTELRNEIARLEIENDSTAGSVALIDERWRRRPVGLVSETSFQASQPLLSELHYLDQALSPFSEVRRGRIEALLERDLAVIVLPDSGALAGPEREALQRWVRNGGVLLRFAGPILSSAVEEGGEQSLVPVPLRQGGRLLGGALSWSQPARLAPFSAASPFHGLAIPADVTVQRQVLAQPSLDLGERTWAALEDGTPLVTAGAEGEGRLVLVHTTASPDWTNLPLSGLFVQMLQRVVALSQGVQGARGDQPLPPVETLDGFGRLTAPSAATQALPPGLEEPRFGPALPPGFYGSDQSRVAVNLAPAIAAVTPMVQLPSGIARLGYERGEEVDLRPFLFTGAMILLLLDLLVSLLLRGLLPMRRARGMAAILALLAGGGLAQPAQAQSDDRFALAASLNTVLAYVRTGDSTVDEASREGLTGLSRALERRTAVEPGEPMGVDIETDELAFFPLLYWPVATSQGGLSPAAIGRVNSYLRTGGTIVFDTRDQGEVGFGGGGPGLQRLQQIAHGLDIPQLEPVPPEHVLTKTFYLMDSFPGRFTGGTVWVERPGGRGNDEVSSVIVGSHDWAAAWAVDQAGRYRYPVVPGGEAQREWAYRFGVNLVMYALTGNYKADQVHVPSILERLGQ</sequence>
<name>A0A154VAB8_9PROT</name>
<dbReference type="Proteomes" id="UP000076400">
    <property type="component" value="Unassembled WGS sequence"/>
</dbReference>
<dbReference type="STRING" id="580166.AUP43_03755"/>
<keyword evidence="1" id="KW-1133">Transmembrane helix</keyword>
<keyword evidence="1" id="KW-0472">Membrane</keyword>
<dbReference type="NCBIfam" id="TIGR02226">
    <property type="entry name" value="two_anch"/>
    <property type="match status" value="1"/>
</dbReference>
<dbReference type="InterPro" id="IPR025297">
    <property type="entry name" value="DUF4159"/>
</dbReference>
<dbReference type="Pfam" id="PF13709">
    <property type="entry name" value="DUF4159"/>
    <property type="match status" value="1"/>
</dbReference>
<keyword evidence="5" id="KW-1185">Reference proteome</keyword>
<evidence type="ECO:0000313" key="4">
    <source>
        <dbReference type="EMBL" id="KZC98306.1"/>
    </source>
</evidence>
<feature type="domain" description="DUF4159" evidence="3">
    <location>
        <begin position="684"/>
        <end position="889"/>
    </location>
</feature>
<dbReference type="EMBL" id="LPXN01000171">
    <property type="protein sequence ID" value="KZC98306.1"/>
    <property type="molecule type" value="Genomic_DNA"/>
</dbReference>
<dbReference type="Pfam" id="PF07584">
    <property type="entry name" value="BatA"/>
    <property type="match status" value="1"/>
</dbReference>
<dbReference type="InterPro" id="IPR011933">
    <property type="entry name" value="Double_TM_dom"/>
</dbReference>
<protein>
    <recommendedName>
        <fullName evidence="6">DUF4159 domain-containing protein</fullName>
    </recommendedName>
</protein>
<evidence type="ECO:0000259" key="3">
    <source>
        <dbReference type="Pfam" id="PF13709"/>
    </source>
</evidence>
<reference evidence="4 5" key="1">
    <citation type="submission" date="2015-12" db="EMBL/GenBank/DDBJ databases">
        <title>Genome sequence of Oceanibaculum pacificum MCCC 1A02656.</title>
        <authorList>
            <person name="Lu L."/>
            <person name="Lai Q."/>
            <person name="Shao Z."/>
            <person name="Qian P."/>
        </authorList>
    </citation>
    <scope>NUCLEOTIDE SEQUENCE [LARGE SCALE GENOMIC DNA]</scope>
    <source>
        <strain evidence="4 5">MCCC 1A02656</strain>
    </source>
</reference>
<comment type="caution">
    <text evidence="4">The sequence shown here is derived from an EMBL/GenBank/DDBJ whole genome shotgun (WGS) entry which is preliminary data.</text>
</comment>
<dbReference type="PANTHER" id="PTHR37464">
    <property type="entry name" value="BLL2463 PROTEIN"/>
    <property type="match status" value="1"/>
</dbReference>
<dbReference type="CDD" id="cd03143">
    <property type="entry name" value="A4_beta-galactosidase_middle_domain"/>
    <property type="match status" value="1"/>
</dbReference>
<feature type="transmembrane region" description="Helical" evidence="1">
    <location>
        <begin position="61"/>
        <end position="79"/>
    </location>
</feature>
<dbReference type="Gene3D" id="3.40.50.880">
    <property type="match status" value="1"/>
</dbReference>
<organism evidence="4 5">
    <name type="scientific">Oceanibaculum pacificum</name>
    <dbReference type="NCBI Taxonomy" id="580166"/>
    <lineage>
        <taxon>Bacteria</taxon>
        <taxon>Pseudomonadati</taxon>
        <taxon>Pseudomonadota</taxon>
        <taxon>Alphaproteobacteria</taxon>
        <taxon>Rhodospirillales</taxon>
        <taxon>Oceanibaculaceae</taxon>
        <taxon>Oceanibaculum</taxon>
    </lineage>
</organism>
<feature type="domain" description="Aerotolerance regulator N-terminal" evidence="2">
    <location>
        <begin position="7"/>
        <end position="81"/>
    </location>
</feature>
<keyword evidence="1" id="KW-0812">Transmembrane</keyword>
<accession>A0A154VAB8</accession>
<evidence type="ECO:0000256" key="1">
    <source>
        <dbReference type="SAM" id="Phobius"/>
    </source>
</evidence>
<dbReference type="OrthoDB" id="9773014at2"/>
<dbReference type="SUPFAM" id="SSF52317">
    <property type="entry name" value="Class I glutamine amidotransferase-like"/>
    <property type="match status" value="1"/>
</dbReference>
<proteinExistence type="predicted"/>
<evidence type="ECO:0000313" key="5">
    <source>
        <dbReference type="Proteomes" id="UP000076400"/>
    </source>
</evidence>
<dbReference type="InterPro" id="IPR029062">
    <property type="entry name" value="Class_I_gatase-like"/>
</dbReference>